<keyword evidence="1" id="KW-0472">Membrane</keyword>
<evidence type="ECO:0000313" key="3">
    <source>
        <dbReference type="Proteomes" id="UP001602089"/>
    </source>
</evidence>
<evidence type="ECO:0000256" key="1">
    <source>
        <dbReference type="SAM" id="Phobius"/>
    </source>
</evidence>
<comment type="caution">
    <text evidence="2">The sequence shown here is derived from an EMBL/GenBank/DDBJ whole genome shotgun (WGS) entry which is preliminary data.</text>
</comment>
<gene>
    <name evidence="2" type="ORF">ACFYY5_29360</name>
</gene>
<organism evidence="2 3">
    <name type="scientific">Nocardia elegans</name>
    <dbReference type="NCBI Taxonomy" id="300029"/>
    <lineage>
        <taxon>Bacteria</taxon>
        <taxon>Bacillati</taxon>
        <taxon>Actinomycetota</taxon>
        <taxon>Actinomycetes</taxon>
        <taxon>Mycobacteriales</taxon>
        <taxon>Nocardiaceae</taxon>
        <taxon>Nocardia</taxon>
    </lineage>
</organism>
<dbReference type="RefSeq" id="WP_387132043.1">
    <property type="nucleotide sequence ID" value="NZ_JBIATK010000012.1"/>
</dbReference>
<sequence length="64" mass="7062">MTNTGQTYGYRVMFGALLTLGMVYSFWAGVSTGAVAAFFLVVAGNCFTLAYWTARHAWRNMVVI</sequence>
<keyword evidence="3" id="KW-1185">Reference proteome</keyword>
<protein>
    <submittedName>
        <fullName evidence="2">Uncharacterized protein</fullName>
    </submittedName>
</protein>
<proteinExistence type="predicted"/>
<name>A0ABW6TLF4_9NOCA</name>
<feature type="transmembrane region" description="Helical" evidence="1">
    <location>
        <begin position="36"/>
        <end position="54"/>
    </location>
</feature>
<keyword evidence="1" id="KW-0812">Transmembrane</keyword>
<reference evidence="2 3" key="1">
    <citation type="submission" date="2024-10" db="EMBL/GenBank/DDBJ databases">
        <title>The Natural Products Discovery Center: Release of the First 8490 Sequenced Strains for Exploring Actinobacteria Biosynthetic Diversity.</title>
        <authorList>
            <person name="Kalkreuter E."/>
            <person name="Kautsar S.A."/>
            <person name="Yang D."/>
            <person name="Bader C.D."/>
            <person name="Teijaro C.N."/>
            <person name="Fluegel L."/>
            <person name="Davis C.M."/>
            <person name="Simpson J.R."/>
            <person name="Lauterbach L."/>
            <person name="Steele A.D."/>
            <person name="Gui C."/>
            <person name="Meng S."/>
            <person name="Li G."/>
            <person name="Viehrig K."/>
            <person name="Ye F."/>
            <person name="Su P."/>
            <person name="Kiefer A.F."/>
            <person name="Nichols A."/>
            <person name="Cepeda A.J."/>
            <person name="Yan W."/>
            <person name="Fan B."/>
            <person name="Jiang Y."/>
            <person name="Adhikari A."/>
            <person name="Zheng C.-J."/>
            <person name="Schuster L."/>
            <person name="Cowan T.M."/>
            <person name="Smanski M.J."/>
            <person name="Chevrette M.G."/>
            <person name="De Carvalho L.P.S."/>
            <person name="Shen B."/>
        </authorList>
    </citation>
    <scope>NUCLEOTIDE SEQUENCE [LARGE SCALE GENOMIC DNA]</scope>
    <source>
        <strain evidence="2 3">NPDC001867</strain>
    </source>
</reference>
<keyword evidence="1" id="KW-1133">Transmembrane helix</keyword>
<dbReference type="Proteomes" id="UP001602089">
    <property type="component" value="Unassembled WGS sequence"/>
</dbReference>
<dbReference type="EMBL" id="JBIATK010000012">
    <property type="protein sequence ID" value="MFF4026966.1"/>
    <property type="molecule type" value="Genomic_DNA"/>
</dbReference>
<evidence type="ECO:0000313" key="2">
    <source>
        <dbReference type="EMBL" id="MFF4026966.1"/>
    </source>
</evidence>
<accession>A0ABW6TLF4</accession>
<feature type="transmembrane region" description="Helical" evidence="1">
    <location>
        <begin position="12"/>
        <end position="30"/>
    </location>
</feature>